<dbReference type="Proteomes" id="UP000688137">
    <property type="component" value="Unassembled WGS sequence"/>
</dbReference>
<comment type="caution">
    <text evidence="1">The sequence shown here is derived from an EMBL/GenBank/DDBJ whole genome shotgun (WGS) entry which is preliminary data.</text>
</comment>
<keyword evidence="2" id="KW-1185">Reference proteome</keyword>
<proteinExistence type="predicted"/>
<name>A0A8S1Q3S1_PARPR</name>
<gene>
    <name evidence="1" type="ORF">PPRIM_AZ9-3.1.T1400083</name>
</gene>
<evidence type="ECO:0000313" key="1">
    <source>
        <dbReference type="EMBL" id="CAD8109318.1"/>
    </source>
</evidence>
<sequence length="61" mass="6969">MSIDHFFSLLGVKSLLPKGEAALFIAISRNALDTKYQSYAQHSIEIDCFSQSQYQMHILYV</sequence>
<accession>A0A8S1Q3S1</accession>
<reference evidence="1" key="1">
    <citation type="submission" date="2021-01" db="EMBL/GenBank/DDBJ databases">
        <authorList>
            <consortium name="Genoscope - CEA"/>
            <person name="William W."/>
        </authorList>
    </citation>
    <scope>NUCLEOTIDE SEQUENCE</scope>
</reference>
<organism evidence="1 2">
    <name type="scientific">Paramecium primaurelia</name>
    <dbReference type="NCBI Taxonomy" id="5886"/>
    <lineage>
        <taxon>Eukaryota</taxon>
        <taxon>Sar</taxon>
        <taxon>Alveolata</taxon>
        <taxon>Ciliophora</taxon>
        <taxon>Intramacronucleata</taxon>
        <taxon>Oligohymenophorea</taxon>
        <taxon>Peniculida</taxon>
        <taxon>Parameciidae</taxon>
        <taxon>Paramecium</taxon>
    </lineage>
</organism>
<dbReference type="EMBL" id="CAJJDM010000144">
    <property type="protein sequence ID" value="CAD8109318.1"/>
    <property type="molecule type" value="Genomic_DNA"/>
</dbReference>
<dbReference type="AlphaFoldDB" id="A0A8S1Q3S1"/>
<protein>
    <submittedName>
        <fullName evidence="1">Uncharacterized protein</fullName>
    </submittedName>
</protein>
<evidence type="ECO:0000313" key="2">
    <source>
        <dbReference type="Proteomes" id="UP000688137"/>
    </source>
</evidence>